<dbReference type="FunFam" id="2.40.110.10:FF:000003">
    <property type="entry name" value="Acyl-coenzyme A oxidase"/>
    <property type="match status" value="1"/>
</dbReference>
<evidence type="ECO:0000256" key="5">
    <source>
        <dbReference type="ARBA" id="ARBA00022630"/>
    </source>
</evidence>
<protein>
    <recommendedName>
        <fullName evidence="11">Acyl-coenzyme A oxidase</fullName>
    </recommendedName>
</protein>
<keyword evidence="8" id="KW-0560">Oxidoreductase</keyword>
<dbReference type="Gene3D" id="1.10.540.10">
    <property type="entry name" value="Acyl-CoA dehydrogenase/oxidase, N-terminal domain"/>
    <property type="match status" value="1"/>
</dbReference>
<feature type="binding site" evidence="13">
    <location>
        <position position="150"/>
    </location>
    <ligand>
        <name>FAD</name>
        <dbReference type="ChEBI" id="CHEBI:57692"/>
    </ligand>
</feature>
<feature type="domain" description="Acyl-coenzyme A oxidase N-terminal" evidence="15">
    <location>
        <begin position="18"/>
        <end position="142"/>
    </location>
</feature>
<dbReference type="SUPFAM" id="SSF56645">
    <property type="entry name" value="Acyl-CoA dehydrogenase NM domain-like"/>
    <property type="match status" value="1"/>
</dbReference>
<keyword evidence="7" id="KW-0276">Fatty acid metabolism</keyword>
<evidence type="ECO:0000256" key="1">
    <source>
        <dbReference type="ARBA" id="ARBA00001974"/>
    </source>
</evidence>
<name>A0ABD0TQI5_LOXSC</name>
<proteinExistence type="inferred from homology"/>
<evidence type="ECO:0000313" key="18">
    <source>
        <dbReference type="Proteomes" id="UP001549921"/>
    </source>
</evidence>
<dbReference type="PIRSF" id="PIRSF000168">
    <property type="entry name" value="Acyl-CoA_oxidase"/>
    <property type="match status" value="1"/>
</dbReference>
<evidence type="ECO:0000259" key="16">
    <source>
        <dbReference type="Pfam" id="PF22924"/>
    </source>
</evidence>
<dbReference type="Gene3D" id="1.20.140.10">
    <property type="entry name" value="Butyryl-CoA Dehydrogenase, subunit A, domain 3"/>
    <property type="match status" value="2"/>
</dbReference>
<dbReference type="PANTHER" id="PTHR10909:SF250">
    <property type="entry name" value="PEROXISOMAL ACYL-COENZYME A OXIDASE 1"/>
    <property type="match status" value="1"/>
</dbReference>
<evidence type="ECO:0000256" key="10">
    <source>
        <dbReference type="ARBA" id="ARBA00023140"/>
    </source>
</evidence>
<comment type="subcellular location">
    <subcellularLocation>
        <location evidence="2">Peroxisome</location>
    </subcellularLocation>
</comment>
<dbReference type="InterPro" id="IPR046373">
    <property type="entry name" value="Acyl-CoA_Oxase/DH_mid-dom_sf"/>
</dbReference>
<dbReference type="GO" id="GO:0006631">
    <property type="term" value="P:fatty acid metabolic process"/>
    <property type="evidence" value="ECO:0007669"/>
    <property type="project" value="UniProtKB-KW"/>
</dbReference>
<feature type="domain" description="Acyl-CoA oxidase C-alpha1" evidence="16">
    <location>
        <begin position="286"/>
        <end position="447"/>
    </location>
</feature>
<dbReference type="SUPFAM" id="SSF47203">
    <property type="entry name" value="Acyl-CoA dehydrogenase C-terminal domain-like"/>
    <property type="match status" value="2"/>
</dbReference>
<dbReference type="InterPro" id="IPR029320">
    <property type="entry name" value="Acyl-CoA_ox_N"/>
</dbReference>
<comment type="caution">
    <text evidence="17">The sequence shown here is derived from an EMBL/GenBank/DDBJ whole genome shotgun (WGS) entry which is preliminary data.</text>
</comment>
<dbReference type="InterPro" id="IPR036250">
    <property type="entry name" value="AcylCo_DH-like_C"/>
</dbReference>
<dbReference type="PANTHER" id="PTHR10909">
    <property type="entry name" value="ELECTRON TRANSPORT OXIDOREDUCTASE"/>
    <property type="match status" value="1"/>
</dbReference>
<dbReference type="GO" id="GO:0016491">
    <property type="term" value="F:oxidoreductase activity"/>
    <property type="evidence" value="ECO:0007669"/>
    <property type="project" value="UniProtKB-KW"/>
</dbReference>
<evidence type="ECO:0000256" key="9">
    <source>
        <dbReference type="ARBA" id="ARBA00023098"/>
    </source>
</evidence>
<organism evidence="17 18">
    <name type="scientific">Loxostege sticticalis</name>
    <name type="common">Beet webworm moth</name>
    <dbReference type="NCBI Taxonomy" id="481309"/>
    <lineage>
        <taxon>Eukaryota</taxon>
        <taxon>Metazoa</taxon>
        <taxon>Ecdysozoa</taxon>
        <taxon>Arthropoda</taxon>
        <taxon>Hexapoda</taxon>
        <taxon>Insecta</taxon>
        <taxon>Pterygota</taxon>
        <taxon>Neoptera</taxon>
        <taxon>Endopterygota</taxon>
        <taxon>Lepidoptera</taxon>
        <taxon>Glossata</taxon>
        <taxon>Ditrysia</taxon>
        <taxon>Pyraloidea</taxon>
        <taxon>Crambidae</taxon>
        <taxon>Pyraustinae</taxon>
        <taxon>Loxostege</taxon>
    </lineage>
</organism>
<dbReference type="GO" id="GO:0005777">
    <property type="term" value="C:peroxisome"/>
    <property type="evidence" value="ECO:0007669"/>
    <property type="project" value="UniProtKB-SubCell"/>
</dbReference>
<feature type="domain" description="Acyl-CoA oxidase C-terminal" evidence="14">
    <location>
        <begin position="483"/>
        <end position="662"/>
    </location>
</feature>
<evidence type="ECO:0000256" key="3">
    <source>
        <dbReference type="ARBA" id="ARBA00004846"/>
    </source>
</evidence>
<feature type="active site" description="Proton acceptor" evidence="12">
    <location>
        <position position="432"/>
    </location>
</feature>
<keyword evidence="6 11" id="KW-0274">FAD</keyword>
<keyword evidence="10" id="KW-0576">Peroxisome</keyword>
<evidence type="ECO:0000256" key="13">
    <source>
        <dbReference type="PIRSR" id="PIRSR000168-2"/>
    </source>
</evidence>
<dbReference type="InterPro" id="IPR009100">
    <property type="entry name" value="AcylCoA_DH/oxidase_NM_dom_sf"/>
</dbReference>
<evidence type="ECO:0000256" key="2">
    <source>
        <dbReference type="ARBA" id="ARBA00004275"/>
    </source>
</evidence>
<evidence type="ECO:0000259" key="14">
    <source>
        <dbReference type="Pfam" id="PF01756"/>
    </source>
</evidence>
<evidence type="ECO:0000256" key="12">
    <source>
        <dbReference type="PIRSR" id="PIRSR000168-1"/>
    </source>
</evidence>
<dbReference type="InterPro" id="IPR055060">
    <property type="entry name" value="ACOX_C_alpha1"/>
</dbReference>
<dbReference type="InterPro" id="IPR012258">
    <property type="entry name" value="Acyl-CoA_oxidase"/>
</dbReference>
<dbReference type="Pfam" id="PF14749">
    <property type="entry name" value="Acyl-CoA_ox_N"/>
    <property type="match status" value="1"/>
</dbReference>
<dbReference type="AlphaFoldDB" id="A0ABD0TQI5"/>
<dbReference type="FunFam" id="1.20.140.10:FF:000005">
    <property type="entry name" value="Acyl-coenzyme A oxidase"/>
    <property type="match status" value="1"/>
</dbReference>
<dbReference type="Proteomes" id="UP001549921">
    <property type="component" value="Unassembled WGS sequence"/>
</dbReference>
<keyword evidence="9" id="KW-0443">Lipid metabolism</keyword>
<dbReference type="Gene3D" id="2.40.110.10">
    <property type="entry name" value="Butyryl-CoA Dehydrogenase, subunit A, domain 2"/>
    <property type="match status" value="1"/>
</dbReference>
<sequence>MTKVNPDLQRERQKCTFNVEEMTVLYDGGEEKTAQRRSRASVMVSNVNYYNGVPEYYLGSKEKHEESIRKSVIIFGLVRKMQQEGRTKVTDFRHVLQCLLGSAVTYDGTSMVLHYLMVMPAIISQGTEEQQAYWLPRAWNGTFIGSFAQTELGHGTFIRGLETTATYDPGTQEFVLHSPTLTSTKWWAGGLGNTANYAIVVAQLYTKGKCHGVHAFIVQIRDEETHHPLPGIKVGDVGGKLGLEAVNNGFLVLDHVRIPRNNMLMKHAQVLEDGTYVKSSDSKLIYATMLFMRVVIVFDMVNYLSKAVTIATRYSAVRRQTPVRQDGPELQVLDYLTQQNKLLITISTCYCIKIISEIHWDTYDVINEEVANGKLDRLPELHALVCCLKAIVTSDTAHCVERCRLACGGYGYMLSSFLPSLYGQVTAACIYEGENTVMLLQTARFLLKTWQRIDSHTLPPTVAYLKMASTEGFTKWEKSATGIIRGLQVVAMRKISACAAAMEKRVSSGMSIEDAWNLSSVQLVAAAEAHGRVVLATYFYEGATRVIAKASSSAGVVLRQLLELYLVYWALQSLVDLLKYTNISARDAEELQAWYEELLVQLRPNAVGLVDAFDIRDEMLHSTLGSYDGRVYERLMEEALKCPLNKEADYSAFHKYLKPYMQGKL</sequence>
<gene>
    <name evidence="17" type="ORF">ABMA28_007303</name>
</gene>
<dbReference type="FunFam" id="1.20.140.10:FF:000013">
    <property type="entry name" value="Acyl-coenzyme A oxidase"/>
    <property type="match status" value="1"/>
</dbReference>
<dbReference type="InterPro" id="IPR002655">
    <property type="entry name" value="Acyl-CoA_oxidase_C"/>
</dbReference>
<evidence type="ECO:0000256" key="11">
    <source>
        <dbReference type="PIRNR" id="PIRNR000168"/>
    </source>
</evidence>
<evidence type="ECO:0000259" key="15">
    <source>
        <dbReference type="Pfam" id="PF14749"/>
    </source>
</evidence>
<dbReference type="InterPro" id="IPR037069">
    <property type="entry name" value="AcylCoA_DH/ox_N_sf"/>
</dbReference>
<accession>A0ABD0TQI5</accession>
<evidence type="ECO:0000313" key="17">
    <source>
        <dbReference type="EMBL" id="KAL0851512.1"/>
    </source>
</evidence>
<comment type="similarity">
    <text evidence="4 11">Belongs to the acyl-CoA oxidase family.</text>
</comment>
<dbReference type="EMBL" id="JBEDNZ010000002">
    <property type="protein sequence ID" value="KAL0851512.1"/>
    <property type="molecule type" value="Genomic_DNA"/>
</dbReference>
<keyword evidence="5 11" id="KW-0285">Flavoprotein</keyword>
<dbReference type="Pfam" id="PF22924">
    <property type="entry name" value="ACOX_C_alpha1"/>
    <property type="match status" value="1"/>
</dbReference>
<evidence type="ECO:0000256" key="8">
    <source>
        <dbReference type="ARBA" id="ARBA00023002"/>
    </source>
</evidence>
<feature type="binding site" evidence="13">
    <location>
        <position position="189"/>
    </location>
    <ligand>
        <name>FAD</name>
        <dbReference type="ChEBI" id="CHEBI:57692"/>
    </ligand>
</feature>
<evidence type="ECO:0000256" key="6">
    <source>
        <dbReference type="ARBA" id="ARBA00022827"/>
    </source>
</evidence>
<dbReference type="Pfam" id="PF01756">
    <property type="entry name" value="ACOX"/>
    <property type="match status" value="1"/>
</dbReference>
<reference evidence="17 18" key="1">
    <citation type="submission" date="2024-06" db="EMBL/GenBank/DDBJ databases">
        <title>A chromosome-level genome assembly of beet webworm, Loxostege sticticalis.</title>
        <authorList>
            <person name="Zhang Y."/>
        </authorList>
    </citation>
    <scope>NUCLEOTIDE SEQUENCE [LARGE SCALE GENOMIC DNA]</scope>
    <source>
        <strain evidence="17">AQ028</strain>
        <tissue evidence="17">Male pupae</tissue>
    </source>
</reference>
<comment type="cofactor">
    <cofactor evidence="1">
        <name>FAD</name>
        <dbReference type="ChEBI" id="CHEBI:57692"/>
    </cofactor>
</comment>
<evidence type="ECO:0000256" key="4">
    <source>
        <dbReference type="ARBA" id="ARBA00006288"/>
    </source>
</evidence>
<comment type="pathway">
    <text evidence="3">Lipid metabolism; peroxisomal fatty acid beta-oxidation.</text>
</comment>
<evidence type="ECO:0000256" key="7">
    <source>
        <dbReference type="ARBA" id="ARBA00022832"/>
    </source>
</evidence>